<feature type="transmembrane region" description="Helical" evidence="7">
    <location>
        <begin position="125"/>
        <end position="146"/>
    </location>
</feature>
<feature type="transmembrane region" description="Helical" evidence="7">
    <location>
        <begin position="155"/>
        <end position="175"/>
    </location>
</feature>
<evidence type="ECO:0000256" key="1">
    <source>
        <dbReference type="ARBA" id="ARBA00004141"/>
    </source>
</evidence>
<keyword evidence="5 7" id="KW-0472">Membrane</keyword>
<dbReference type="Proteomes" id="UP001610563">
    <property type="component" value="Unassembled WGS sequence"/>
</dbReference>
<evidence type="ECO:0000313" key="8">
    <source>
        <dbReference type="EMBL" id="KAL2787234.1"/>
    </source>
</evidence>
<evidence type="ECO:0000313" key="9">
    <source>
        <dbReference type="Proteomes" id="UP001610563"/>
    </source>
</evidence>
<feature type="transmembrane region" description="Helical" evidence="7">
    <location>
        <begin position="259"/>
        <end position="283"/>
    </location>
</feature>
<evidence type="ECO:0000256" key="7">
    <source>
        <dbReference type="SAM" id="Phobius"/>
    </source>
</evidence>
<feature type="transmembrane region" description="Helical" evidence="7">
    <location>
        <begin position="295"/>
        <end position="314"/>
    </location>
</feature>
<dbReference type="EMBL" id="JBFTWV010000101">
    <property type="protein sequence ID" value="KAL2787234.1"/>
    <property type="molecule type" value="Genomic_DNA"/>
</dbReference>
<organism evidence="8 9">
    <name type="scientific">Aspergillus keveii</name>
    <dbReference type="NCBI Taxonomy" id="714993"/>
    <lineage>
        <taxon>Eukaryota</taxon>
        <taxon>Fungi</taxon>
        <taxon>Dikarya</taxon>
        <taxon>Ascomycota</taxon>
        <taxon>Pezizomycotina</taxon>
        <taxon>Eurotiomycetes</taxon>
        <taxon>Eurotiomycetidae</taxon>
        <taxon>Eurotiales</taxon>
        <taxon>Aspergillaceae</taxon>
        <taxon>Aspergillus</taxon>
        <taxon>Aspergillus subgen. Nidulantes</taxon>
    </lineage>
</organism>
<comment type="subcellular location">
    <subcellularLocation>
        <location evidence="1">Membrane</location>
        <topology evidence="1">Multi-pass membrane protein</topology>
    </subcellularLocation>
</comment>
<gene>
    <name evidence="8" type="ORF">BJX66DRAFT_328029</name>
</gene>
<evidence type="ECO:0000256" key="2">
    <source>
        <dbReference type="ARBA" id="ARBA00022448"/>
    </source>
</evidence>
<keyword evidence="3 7" id="KW-0812">Transmembrane</keyword>
<feature type="transmembrane region" description="Helical" evidence="7">
    <location>
        <begin position="68"/>
        <end position="87"/>
    </location>
</feature>
<dbReference type="Pfam" id="PF07690">
    <property type="entry name" value="MFS_1"/>
    <property type="match status" value="1"/>
</dbReference>
<feature type="transmembrane region" description="Helical" evidence="7">
    <location>
        <begin position="326"/>
        <end position="346"/>
    </location>
</feature>
<accession>A0ABR4FVG1</accession>
<protein>
    <submittedName>
        <fullName evidence="8">Major facilitator superfamily domain-containing protein</fullName>
    </submittedName>
</protein>
<dbReference type="SUPFAM" id="SSF103473">
    <property type="entry name" value="MFS general substrate transporter"/>
    <property type="match status" value="1"/>
</dbReference>
<proteinExistence type="predicted"/>
<feature type="transmembrane region" description="Helical" evidence="7">
    <location>
        <begin position="352"/>
        <end position="373"/>
    </location>
</feature>
<evidence type="ECO:0000256" key="4">
    <source>
        <dbReference type="ARBA" id="ARBA00022989"/>
    </source>
</evidence>
<evidence type="ECO:0000256" key="5">
    <source>
        <dbReference type="ARBA" id="ARBA00023136"/>
    </source>
</evidence>
<feature type="transmembrane region" description="Helical" evidence="7">
    <location>
        <begin position="417"/>
        <end position="440"/>
    </location>
</feature>
<reference evidence="8 9" key="1">
    <citation type="submission" date="2024-07" db="EMBL/GenBank/DDBJ databases">
        <title>Section-level genome sequencing and comparative genomics of Aspergillus sections Usti and Cavernicolus.</title>
        <authorList>
            <consortium name="Lawrence Berkeley National Laboratory"/>
            <person name="Nybo J.L."/>
            <person name="Vesth T.C."/>
            <person name="Theobald S."/>
            <person name="Frisvad J.C."/>
            <person name="Larsen T.O."/>
            <person name="Kjaerboelling I."/>
            <person name="Rothschild-Mancinelli K."/>
            <person name="Lyhne E.K."/>
            <person name="Kogle M.E."/>
            <person name="Barry K."/>
            <person name="Clum A."/>
            <person name="Na H."/>
            <person name="Ledsgaard L."/>
            <person name="Lin J."/>
            <person name="Lipzen A."/>
            <person name="Kuo A."/>
            <person name="Riley R."/>
            <person name="Mondo S."/>
            <person name="Labutti K."/>
            <person name="Haridas S."/>
            <person name="Pangalinan J."/>
            <person name="Salamov A.A."/>
            <person name="Simmons B.A."/>
            <person name="Magnuson J.K."/>
            <person name="Chen J."/>
            <person name="Drula E."/>
            <person name="Henrissat B."/>
            <person name="Wiebenga A."/>
            <person name="Lubbers R.J."/>
            <person name="Gomes A.C."/>
            <person name="Makela M.R."/>
            <person name="Stajich J."/>
            <person name="Grigoriev I.V."/>
            <person name="Mortensen U.H."/>
            <person name="De Vries R.P."/>
            <person name="Baker S.E."/>
            <person name="Andersen M.R."/>
        </authorList>
    </citation>
    <scope>NUCLEOTIDE SEQUENCE [LARGE SCALE GENOMIC DNA]</scope>
    <source>
        <strain evidence="8 9">CBS 209.92</strain>
    </source>
</reference>
<dbReference type="PANTHER" id="PTHR43791">
    <property type="entry name" value="PERMEASE-RELATED"/>
    <property type="match status" value="1"/>
</dbReference>
<evidence type="ECO:0000256" key="6">
    <source>
        <dbReference type="SAM" id="MobiDB-lite"/>
    </source>
</evidence>
<keyword evidence="2" id="KW-0813">Transport</keyword>
<feature type="region of interest" description="Disordered" evidence="6">
    <location>
        <begin position="1"/>
        <end position="22"/>
    </location>
</feature>
<evidence type="ECO:0000256" key="3">
    <source>
        <dbReference type="ARBA" id="ARBA00022692"/>
    </source>
</evidence>
<feature type="transmembrane region" description="Helical" evidence="7">
    <location>
        <begin position="187"/>
        <end position="210"/>
    </location>
</feature>
<keyword evidence="4 7" id="KW-1133">Transmembrane helix</keyword>
<sequence length="463" mass="51102">MDKLSPLTEHLEQPEKENVSQESEIAYSEAEVRQIKRKLDVHLCVMVAVIYTICQIDRNNLANACSTMVVVFFPFYTIFQPVMTVIARKIGPRMFLGGITAAWGAIMVGFGLIDDWQALVGLRGALGLLEAGFFPTCVFLISSWYVRHETAKRIALFYLLGSAISGFGGILAYGLQQMHGLAGQSGWRWIFIMEGILTVIVGAAGWLFIVDFPEDARQTRWFLTHREIEVMTDRVDRDRGDAHVTPFNLKEYLGNAFDWMAWMFALNFCMTAVVNYASAYFLPIILNEGLGFSEAAAQSLTAPCYVFGSIVGFAESWLSDKYKVRGIFIIINAVVQLAGIAVLGYAKQSAVRYFGAFILVGCCNANIPASLTYQSNNIVGQWRRAFGSALIVGSGGIGGVVGSLVFRNQDKPEYKPGLYACFTAASLTIISVTITSVAMAKKNKEQKRTDLVLQGTPGFRYTL</sequence>
<feature type="compositionally biased region" description="Basic and acidic residues" evidence="6">
    <location>
        <begin position="1"/>
        <end position="19"/>
    </location>
</feature>
<dbReference type="InterPro" id="IPR036259">
    <property type="entry name" value="MFS_trans_sf"/>
</dbReference>
<name>A0ABR4FVG1_9EURO</name>
<dbReference type="PANTHER" id="PTHR43791:SF47">
    <property type="entry name" value="MAJOR FACILITATOR SUPERFAMILY (MFS) PROFILE DOMAIN-CONTAINING PROTEIN-RELATED"/>
    <property type="match status" value="1"/>
</dbReference>
<keyword evidence="9" id="KW-1185">Reference proteome</keyword>
<dbReference type="Gene3D" id="1.20.1250.20">
    <property type="entry name" value="MFS general substrate transporter like domains"/>
    <property type="match status" value="2"/>
</dbReference>
<comment type="caution">
    <text evidence="8">The sequence shown here is derived from an EMBL/GenBank/DDBJ whole genome shotgun (WGS) entry which is preliminary data.</text>
</comment>
<feature type="transmembrane region" description="Helical" evidence="7">
    <location>
        <begin position="94"/>
        <end position="113"/>
    </location>
</feature>
<dbReference type="InterPro" id="IPR011701">
    <property type="entry name" value="MFS"/>
</dbReference>
<feature type="transmembrane region" description="Helical" evidence="7">
    <location>
        <begin position="385"/>
        <end position="405"/>
    </location>
</feature>